<gene>
    <name evidence="2" type="ORF">RR45_GL000725</name>
    <name evidence="3" type="ORF">SAMN02746068_00717</name>
</gene>
<dbReference type="Proteomes" id="UP000218979">
    <property type="component" value="Unassembled WGS sequence"/>
</dbReference>
<evidence type="ECO:0000313" key="3">
    <source>
        <dbReference type="EMBL" id="SFZ72996.1"/>
    </source>
</evidence>
<dbReference type="STRING" id="1122154.SAMN02746068_00717"/>
<dbReference type="Proteomes" id="UP000185655">
    <property type="component" value="Unassembled WGS sequence"/>
</dbReference>
<keyword evidence="1" id="KW-0812">Transmembrane</keyword>
<dbReference type="EMBL" id="JXJT01000019">
    <property type="protein sequence ID" value="PCS02017.1"/>
    <property type="molecule type" value="Genomic_DNA"/>
</dbReference>
<name>A0A1K2H9A3_9LACT</name>
<feature type="transmembrane region" description="Helical" evidence="1">
    <location>
        <begin position="12"/>
        <end position="30"/>
    </location>
</feature>
<keyword evidence="1" id="KW-0472">Membrane</keyword>
<evidence type="ECO:0000313" key="5">
    <source>
        <dbReference type="Proteomes" id="UP000218979"/>
    </source>
</evidence>
<evidence type="ECO:0000313" key="2">
    <source>
        <dbReference type="EMBL" id="PCS02017.1"/>
    </source>
</evidence>
<keyword evidence="5" id="KW-1185">Reference proteome</keyword>
<accession>A0A1K2H9A3</accession>
<organism evidence="3 4">
    <name type="scientific">Pseudolactococcus chungangensis CAU 28 = DSM 22330</name>
    <dbReference type="NCBI Taxonomy" id="1122154"/>
    <lineage>
        <taxon>Bacteria</taxon>
        <taxon>Bacillati</taxon>
        <taxon>Bacillota</taxon>
        <taxon>Bacilli</taxon>
        <taxon>Lactobacillales</taxon>
        <taxon>Streptococcaceae</taxon>
        <taxon>Pseudolactococcus</taxon>
    </lineage>
</organism>
<evidence type="ECO:0000313" key="4">
    <source>
        <dbReference type="Proteomes" id="UP000185655"/>
    </source>
</evidence>
<proteinExistence type="predicted"/>
<reference evidence="2 5" key="1">
    <citation type="submission" date="2014-12" db="EMBL/GenBank/DDBJ databases">
        <title>Draft genome sequences of 10 type strains of Lactococcus.</title>
        <authorList>
            <person name="Sun Z."/>
            <person name="Zhong Z."/>
            <person name="Liu W."/>
            <person name="Zhang W."/>
            <person name="Zhang H."/>
        </authorList>
    </citation>
    <scope>NUCLEOTIDE SEQUENCE [LARGE SCALE GENOMIC DNA]</scope>
    <source>
        <strain evidence="2 5">DSM 22330</strain>
    </source>
</reference>
<dbReference type="EMBL" id="FPKS01000003">
    <property type="protein sequence ID" value="SFZ72996.1"/>
    <property type="molecule type" value="Genomic_DNA"/>
</dbReference>
<evidence type="ECO:0000256" key="1">
    <source>
        <dbReference type="SAM" id="Phobius"/>
    </source>
</evidence>
<keyword evidence="1" id="KW-1133">Transmembrane helix</keyword>
<dbReference type="AlphaFoldDB" id="A0A1K2H9A3"/>
<protein>
    <submittedName>
        <fullName evidence="3">Uncharacterized protein</fullName>
    </submittedName>
</protein>
<sequence length="179" mass="20609">MQYILQMSIGDWIQVVAIVVSLTVSVISIIQTQKSLKISRDTIESESRPYLSFYIEYPEKQKFHKYFALKNFGTTSAKIDSITFDKELDELNQMFKFSSLINGAIAPGQKYTSYIDSDYKETVNICIKYHDLNNRNYEETFELNTDIGSSLIWIDEETLEKVIDKSSSRIVNAINTIGK</sequence>
<reference evidence="3 4" key="2">
    <citation type="submission" date="2016-11" db="EMBL/GenBank/DDBJ databases">
        <authorList>
            <person name="Jaros S."/>
            <person name="Januszkiewicz K."/>
            <person name="Wedrychowicz H."/>
        </authorList>
    </citation>
    <scope>NUCLEOTIDE SEQUENCE [LARGE SCALE GENOMIC DNA]</scope>
    <source>
        <strain evidence="3 4">DSM 22330</strain>
    </source>
</reference>